<proteinExistence type="predicted"/>
<dbReference type="Proteomes" id="UP000276133">
    <property type="component" value="Unassembled WGS sequence"/>
</dbReference>
<name>A0A3M7RGH0_BRAPC</name>
<sequence length="143" mass="16715">MYKNRNAASSLSYLPDNDRCQIRKFSQVNRSIGVEIFIDINIIFHERKGSKITINQPKHLGVTNYLSLNYFNVMKNQHFSAFAVAAYLIPLTNTIGERLKISSYENLVIELKNSYHELCKQEIQSTQNKIYMFVFTPRMLLKM</sequence>
<gene>
    <name evidence="1" type="ORF">BpHYR1_009979</name>
</gene>
<organism evidence="1 2">
    <name type="scientific">Brachionus plicatilis</name>
    <name type="common">Marine rotifer</name>
    <name type="synonym">Brachionus muelleri</name>
    <dbReference type="NCBI Taxonomy" id="10195"/>
    <lineage>
        <taxon>Eukaryota</taxon>
        <taxon>Metazoa</taxon>
        <taxon>Spiralia</taxon>
        <taxon>Gnathifera</taxon>
        <taxon>Rotifera</taxon>
        <taxon>Eurotatoria</taxon>
        <taxon>Monogononta</taxon>
        <taxon>Pseudotrocha</taxon>
        <taxon>Ploima</taxon>
        <taxon>Brachionidae</taxon>
        <taxon>Brachionus</taxon>
    </lineage>
</organism>
<accession>A0A3M7RGH0</accession>
<dbReference type="EMBL" id="REGN01003427">
    <property type="protein sequence ID" value="RNA22580.1"/>
    <property type="molecule type" value="Genomic_DNA"/>
</dbReference>
<comment type="caution">
    <text evidence="1">The sequence shown here is derived from an EMBL/GenBank/DDBJ whole genome shotgun (WGS) entry which is preliminary data.</text>
</comment>
<dbReference type="AlphaFoldDB" id="A0A3M7RGH0"/>
<protein>
    <submittedName>
        <fullName evidence="1">Uncharacterized protein</fullName>
    </submittedName>
</protein>
<keyword evidence="2" id="KW-1185">Reference proteome</keyword>
<evidence type="ECO:0000313" key="2">
    <source>
        <dbReference type="Proteomes" id="UP000276133"/>
    </source>
</evidence>
<evidence type="ECO:0000313" key="1">
    <source>
        <dbReference type="EMBL" id="RNA22580.1"/>
    </source>
</evidence>
<reference evidence="1 2" key="1">
    <citation type="journal article" date="2018" name="Sci. Rep.">
        <title>Genomic signatures of local adaptation to the degree of environmental predictability in rotifers.</title>
        <authorList>
            <person name="Franch-Gras L."/>
            <person name="Hahn C."/>
            <person name="Garcia-Roger E.M."/>
            <person name="Carmona M.J."/>
            <person name="Serra M."/>
            <person name="Gomez A."/>
        </authorList>
    </citation>
    <scope>NUCLEOTIDE SEQUENCE [LARGE SCALE GENOMIC DNA]</scope>
    <source>
        <strain evidence="1">HYR1</strain>
    </source>
</reference>